<protein>
    <submittedName>
        <fullName evidence="2">Uncharacterized protein</fullName>
    </submittedName>
</protein>
<comment type="caution">
    <text evidence="2">The sequence shown here is derived from an EMBL/GenBank/DDBJ whole genome shotgun (WGS) entry which is preliminary data.</text>
</comment>
<reference evidence="3" key="2">
    <citation type="journal article" date="2019" name="Mol. Plant Microbe Interact.">
        <title>Genome sequence resources for four phytopathogenic fungi from the Colletotrichum orbiculare species complex.</title>
        <authorList>
            <person name="Gan P."/>
            <person name="Tsushima A."/>
            <person name="Narusaka M."/>
            <person name="Narusaka Y."/>
            <person name="Takano Y."/>
            <person name="Kubo Y."/>
            <person name="Shirasu K."/>
        </authorList>
    </citation>
    <scope>GENOME REANNOTATION</scope>
    <source>
        <strain evidence="3">104-T / ATCC 96160 / CBS 514.97 / LARS 414 / MAFF 240422</strain>
    </source>
</reference>
<feature type="region of interest" description="Disordered" evidence="1">
    <location>
        <begin position="14"/>
        <end position="55"/>
    </location>
</feature>
<gene>
    <name evidence="2" type="ORF">Cob_v011634</name>
</gene>
<keyword evidence="3" id="KW-1185">Reference proteome</keyword>
<proteinExistence type="predicted"/>
<accession>A0A484FC32</accession>
<dbReference type="EMBL" id="AMCV02000040">
    <property type="protein sequence ID" value="TDZ15514.1"/>
    <property type="molecule type" value="Genomic_DNA"/>
</dbReference>
<reference evidence="3" key="1">
    <citation type="journal article" date="2013" name="New Phytol.">
        <title>Comparative genomic and transcriptomic analyses reveal the hemibiotrophic stage shift of Colletotrichum fungi.</title>
        <authorList>
            <person name="Gan P."/>
            <person name="Ikeda K."/>
            <person name="Irieda H."/>
            <person name="Narusaka M."/>
            <person name="O'Connell R.J."/>
            <person name="Narusaka Y."/>
            <person name="Takano Y."/>
            <person name="Kubo Y."/>
            <person name="Shirasu K."/>
        </authorList>
    </citation>
    <scope>NUCLEOTIDE SEQUENCE [LARGE SCALE GENOMIC DNA]</scope>
    <source>
        <strain evidence="3">104-T / ATCC 96160 / CBS 514.97 / LARS 414 / MAFF 240422</strain>
    </source>
</reference>
<dbReference type="AlphaFoldDB" id="A0A484FC32"/>
<organism evidence="2 3">
    <name type="scientific">Colletotrichum orbiculare (strain 104-T / ATCC 96160 / CBS 514.97 / LARS 414 / MAFF 240422)</name>
    <name type="common">Cucumber anthracnose fungus</name>
    <name type="synonym">Colletotrichum lagenarium</name>
    <dbReference type="NCBI Taxonomy" id="1213857"/>
    <lineage>
        <taxon>Eukaryota</taxon>
        <taxon>Fungi</taxon>
        <taxon>Dikarya</taxon>
        <taxon>Ascomycota</taxon>
        <taxon>Pezizomycotina</taxon>
        <taxon>Sordariomycetes</taxon>
        <taxon>Hypocreomycetidae</taxon>
        <taxon>Glomerellales</taxon>
        <taxon>Glomerellaceae</taxon>
        <taxon>Colletotrichum</taxon>
        <taxon>Colletotrichum orbiculare species complex</taxon>
    </lineage>
</organism>
<feature type="compositionally biased region" description="Polar residues" evidence="1">
    <location>
        <begin position="42"/>
        <end position="52"/>
    </location>
</feature>
<sequence length="96" mass="10033">MTVRGVRGVFRCETGSPAGERFRPRLEGTMSHAPDQEGDSGDASNLINHISQTPPPIAISIGQGPAAGGRCPYWDIGAAAKRHGGPDGIVRLGEEI</sequence>
<name>A0A484FC32_COLOR</name>
<evidence type="ECO:0000256" key="1">
    <source>
        <dbReference type="SAM" id="MobiDB-lite"/>
    </source>
</evidence>
<dbReference type="Proteomes" id="UP000014480">
    <property type="component" value="Unassembled WGS sequence"/>
</dbReference>
<evidence type="ECO:0000313" key="3">
    <source>
        <dbReference type="Proteomes" id="UP000014480"/>
    </source>
</evidence>
<evidence type="ECO:0000313" key="2">
    <source>
        <dbReference type="EMBL" id="TDZ15514.1"/>
    </source>
</evidence>